<comment type="catalytic activity">
    <reaction evidence="17 19">
        <text>alpha-ribazole + adenosylcob(III)inamide-GDP = adenosylcob(III)alamin + GMP + H(+)</text>
        <dbReference type="Rhea" id="RHEA:16049"/>
        <dbReference type="ChEBI" id="CHEBI:10329"/>
        <dbReference type="ChEBI" id="CHEBI:15378"/>
        <dbReference type="ChEBI" id="CHEBI:18408"/>
        <dbReference type="ChEBI" id="CHEBI:58115"/>
        <dbReference type="ChEBI" id="CHEBI:60487"/>
        <dbReference type="EC" id="2.7.8.26"/>
    </reaction>
</comment>
<comment type="caution">
    <text evidence="20">The sequence shown here is derived from an EMBL/GenBank/DDBJ whole genome shotgun (WGS) entry which is preliminary data.</text>
</comment>
<feature type="transmembrane region" description="Helical" evidence="19">
    <location>
        <begin position="110"/>
        <end position="130"/>
    </location>
</feature>
<dbReference type="UniPathway" id="UPA00148">
    <property type="reaction ID" value="UER00238"/>
</dbReference>
<evidence type="ECO:0000256" key="12">
    <source>
        <dbReference type="ARBA" id="ARBA00022989"/>
    </source>
</evidence>
<dbReference type="HAMAP" id="MF_00719">
    <property type="entry name" value="CobS"/>
    <property type="match status" value="1"/>
</dbReference>
<evidence type="ECO:0000256" key="15">
    <source>
        <dbReference type="ARBA" id="ARBA00032605"/>
    </source>
</evidence>
<evidence type="ECO:0000256" key="2">
    <source>
        <dbReference type="ARBA" id="ARBA00004651"/>
    </source>
</evidence>
<dbReference type="EC" id="2.7.8.26" evidence="5 19"/>
<keyword evidence="11 19" id="KW-0460">Magnesium</keyword>
<dbReference type="GO" id="GO:0009236">
    <property type="term" value="P:cobalamin biosynthetic process"/>
    <property type="evidence" value="ECO:0007669"/>
    <property type="project" value="UniProtKB-UniRule"/>
</dbReference>
<evidence type="ECO:0000256" key="3">
    <source>
        <dbReference type="ARBA" id="ARBA00004663"/>
    </source>
</evidence>
<sequence>MRRTLYLLRLAVSFLTPLPLGEGMYQGGDLARASVFFPLVGLGIGGAVWGVRLAVFSRTEDALLASLLALFFWVVLTRGLHLDGVADVCDALLGGAEKARRREILKDPRVGTFGVLGVIFVLGVKGAVLFRPESAFALFLAPAFGRAVALLFGAFFPPFPREVPGLGEEFLGRVPKTVFLGWGGGLCVVSFLVGGWTFALKTAAGFGIMFTLGKVLSRSFGGLNGDALGAGIEWGEALWLLLLRV</sequence>
<comment type="catalytic activity">
    <reaction evidence="18 19">
        <text>alpha-ribazole 5'-phosphate + adenosylcob(III)inamide-GDP = adenosylcob(III)alamin 5'-phosphate + GMP + H(+)</text>
        <dbReference type="Rhea" id="RHEA:23560"/>
        <dbReference type="ChEBI" id="CHEBI:15378"/>
        <dbReference type="ChEBI" id="CHEBI:57918"/>
        <dbReference type="ChEBI" id="CHEBI:58115"/>
        <dbReference type="ChEBI" id="CHEBI:60487"/>
        <dbReference type="ChEBI" id="CHEBI:60493"/>
        <dbReference type="EC" id="2.7.8.26"/>
    </reaction>
</comment>
<comment type="function">
    <text evidence="14 19">Joins adenosylcobinamide-GDP and alpha-ribazole to generate adenosylcobalamin (Ado-cobalamin). Also synthesizes adenosylcobalamin 5'-phosphate from adenosylcobinamide-GDP and alpha-ribazole 5'-phosphate.</text>
</comment>
<dbReference type="PANTHER" id="PTHR34148:SF1">
    <property type="entry name" value="ADENOSYLCOBINAMIDE-GDP RIBAZOLETRANSFERASE"/>
    <property type="match status" value="1"/>
</dbReference>
<dbReference type="InterPro" id="IPR003805">
    <property type="entry name" value="CobS"/>
</dbReference>
<keyword evidence="7 19" id="KW-1003">Cell membrane</keyword>
<comment type="pathway">
    <text evidence="3 19">Cofactor biosynthesis; adenosylcobalamin biosynthesis; adenosylcobalamin from cob(II)yrinate a,c-diamide: step 7/7.</text>
</comment>
<feature type="transmembrane region" description="Helical" evidence="19">
    <location>
        <begin position="137"/>
        <end position="159"/>
    </location>
</feature>
<dbReference type="Pfam" id="PF02654">
    <property type="entry name" value="CobS"/>
    <property type="match status" value="1"/>
</dbReference>
<name>A0A7V3YF63_9BACT</name>
<reference evidence="20" key="1">
    <citation type="journal article" date="2020" name="mSystems">
        <title>Genome- and Community-Level Interaction Insights into Carbon Utilization and Element Cycling Functions of Hydrothermarchaeota in Hydrothermal Sediment.</title>
        <authorList>
            <person name="Zhou Z."/>
            <person name="Liu Y."/>
            <person name="Xu W."/>
            <person name="Pan J."/>
            <person name="Luo Z.H."/>
            <person name="Li M."/>
        </authorList>
    </citation>
    <scope>NUCLEOTIDE SEQUENCE [LARGE SCALE GENOMIC DNA]</scope>
    <source>
        <strain evidence="20">SpSt-747</strain>
    </source>
</reference>
<proteinExistence type="inferred from homology"/>
<evidence type="ECO:0000256" key="19">
    <source>
        <dbReference type="HAMAP-Rule" id="MF_00719"/>
    </source>
</evidence>
<keyword evidence="10 19" id="KW-0812">Transmembrane</keyword>
<evidence type="ECO:0000313" key="20">
    <source>
        <dbReference type="EMBL" id="HGI29987.1"/>
    </source>
</evidence>
<evidence type="ECO:0000256" key="9">
    <source>
        <dbReference type="ARBA" id="ARBA00022679"/>
    </source>
</evidence>
<dbReference type="GO" id="GO:0005886">
    <property type="term" value="C:plasma membrane"/>
    <property type="evidence" value="ECO:0007669"/>
    <property type="project" value="UniProtKB-SubCell"/>
</dbReference>
<protein>
    <recommendedName>
        <fullName evidence="6 19">Adenosylcobinamide-GDP ribazoletransferase</fullName>
        <ecNumber evidence="5 19">2.7.8.26</ecNumber>
    </recommendedName>
    <alternativeName>
        <fullName evidence="16 19">Cobalamin synthase</fullName>
    </alternativeName>
    <alternativeName>
        <fullName evidence="15 19">Cobalamin-5'-phosphate synthase</fullName>
    </alternativeName>
</protein>
<comment type="subcellular location">
    <subcellularLocation>
        <location evidence="2 19">Cell membrane</location>
        <topology evidence="2 19">Multi-pass membrane protein</topology>
    </subcellularLocation>
</comment>
<feature type="transmembrane region" description="Helical" evidence="19">
    <location>
        <begin position="62"/>
        <end position="80"/>
    </location>
</feature>
<evidence type="ECO:0000256" key="4">
    <source>
        <dbReference type="ARBA" id="ARBA00010561"/>
    </source>
</evidence>
<dbReference type="PANTHER" id="PTHR34148">
    <property type="entry name" value="ADENOSYLCOBINAMIDE-GDP RIBAZOLETRANSFERASE"/>
    <property type="match status" value="1"/>
</dbReference>
<evidence type="ECO:0000256" key="8">
    <source>
        <dbReference type="ARBA" id="ARBA00022573"/>
    </source>
</evidence>
<evidence type="ECO:0000256" key="7">
    <source>
        <dbReference type="ARBA" id="ARBA00022475"/>
    </source>
</evidence>
<evidence type="ECO:0000256" key="10">
    <source>
        <dbReference type="ARBA" id="ARBA00022692"/>
    </source>
</evidence>
<feature type="transmembrane region" description="Helical" evidence="19">
    <location>
        <begin position="33"/>
        <end position="55"/>
    </location>
</feature>
<evidence type="ECO:0000256" key="17">
    <source>
        <dbReference type="ARBA" id="ARBA00048623"/>
    </source>
</evidence>
<keyword evidence="13 19" id="KW-0472">Membrane</keyword>
<evidence type="ECO:0000256" key="13">
    <source>
        <dbReference type="ARBA" id="ARBA00023136"/>
    </source>
</evidence>
<dbReference type="AlphaFoldDB" id="A0A7V3YF63"/>
<evidence type="ECO:0000256" key="18">
    <source>
        <dbReference type="ARBA" id="ARBA00049504"/>
    </source>
</evidence>
<comment type="similarity">
    <text evidence="4 19">Belongs to the CobS family.</text>
</comment>
<keyword evidence="9 19" id="KW-0808">Transferase</keyword>
<evidence type="ECO:0000256" key="11">
    <source>
        <dbReference type="ARBA" id="ARBA00022842"/>
    </source>
</evidence>
<dbReference type="GO" id="GO:0008818">
    <property type="term" value="F:cobalamin 5'-phosphate synthase activity"/>
    <property type="evidence" value="ECO:0007669"/>
    <property type="project" value="UniProtKB-UniRule"/>
</dbReference>
<keyword evidence="8 19" id="KW-0169">Cobalamin biosynthesis</keyword>
<evidence type="ECO:0000256" key="5">
    <source>
        <dbReference type="ARBA" id="ARBA00013200"/>
    </source>
</evidence>
<feature type="transmembrane region" description="Helical" evidence="19">
    <location>
        <begin position="179"/>
        <end position="200"/>
    </location>
</feature>
<accession>A0A7V3YF63</accession>
<dbReference type="EMBL" id="DTFV01000029">
    <property type="protein sequence ID" value="HGI29987.1"/>
    <property type="molecule type" value="Genomic_DNA"/>
</dbReference>
<gene>
    <name evidence="19 20" type="primary">cobS</name>
    <name evidence="20" type="ORF">ENV30_01550</name>
</gene>
<dbReference type="GO" id="GO:0051073">
    <property type="term" value="F:adenosylcobinamide-GDP ribazoletransferase activity"/>
    <property type="evidence" value="ECO:0007669"/>
    <property type="project" value="UniProtKB-UniRule"/>
</dbReference>
<evidence type="ECO:0000256" key="1">
    <source>
        <dbReference type="ARBA" id="ARBA00001946"/>
    </source>
</evidence>
<evidence type="ECO:0000256" key="14">
    <source>
        <dbReference type="ARBA" id="ARBA00025228"/>
    </source>
</evidence>
<organism evidence="20">
    <name type="scientific">Candidatus Caldatribacterium californiense</name>
    <dbReference type="NCBI Taxonomy" id="1454726"/>
    <lineage>
        <taxon>Bacteria</taxon>
        <taxon>Pseudomonadati</taxon>
        <taxon>Atribacterota</taxon>
        <taxon>Atribacteria</taxon>
        <taxon>Atribacterales</taxon>
        <taxon>Candidatus Caldatribacteriaceae</taxon>
        <taxon>Candidatus Caldatribacterium</taxon>
    </lineage>
</organism>
<dbReference type="NCBIfam" id="TIGR00317">
    <property type="entry name" value="cobS"/>
    <property type="match status" value="1"/>
</dbReference>
<keyword evidence="12 19" id="KW-1133">Transmembrane helix</keyword>
<evidence type="ECO:0000256" key="6">
    <source>
        <dbReference type="ARBA" id="ARBA00015850"/>
    </source>
</evidence>
<evidence type="ECO:0000256" key="16">
    <source>
        <dbReference type="ARBA" id="ARBA00032853"/>
    </source>
</evidence>
<comment type="cofactor">
    <cofactor evidence="1 19">
        <name>Mg(2+)</name>
        <dbReference type="ChEBI" id="CHEBI:18420"/>
    </cofactor>
</comment>